<evidence type="ECO:0000256" key="2">
    <source>
        <dbReference type="ARBA" id="ARBA00023015"/>
    </source>
</evidence>
<reference evidence="8 9" key="1">
    <citation type="submission" date="2015-01" db="EMBL/GenBank/DDBJ databases">
        <title>The Genome Sequence of Fonsecaea pedrosoi CBS 271.37.</title>
        <authorList>
            <consortium name="The Broad Institute Genomics Platform"/>
            <person name="Cuomo C."/>
            <person name="de Hoog S."/>
            <person name="Gorbushina A."/>
            <person name="Stielow B."/>
            <person name="Teixiera M."/>
            <person name="Abouelleil A."/>
            <person name="Chapman S.B."/>
            <person name="Priest M."/>
            <person name="Young S.K."/>
            <person name="Wortman J."/>
            <person name="Nusbaum C."/>
            <person name="Birren B."/>
        </authorList>
    </citation>
    <scope>NUCLEOTIDE SEQUENCE [LARGE SCALE GENOMIC DNA]</scope>
    <source>
        <strain evidence="8 9">CBS 271.37</strain>
    </source>
</reference>
<keyword evidence="5" id="KW-0539">Nucleus</keyword>
<dbReference type="GO" id="GO:0000976">
    <property type="term" value="F:transcription cis-regulatory region binding"/>
    <property type="evidence" value="ECO:0007669"/>
    <property type="project" value="TreeGrafter"/>
</dbReference>
<keyword evidence="2" id="KW-0805">Transcription regulation</keyword>
<dbReference type="GO" id="GO:0008270">
    <property type="term" value="F:zinc ion binding"/>
    <property type="evidence" value="ECO:0007669"/>
    <property type="project" value="InterPro"/>
</dbReference>
<keyword evidence="3" id="KW-0238">DNA-binding</keyword>
<dbReference type="InterPro" id="IPR001138">
    <property type="entry name" value="Zn2Cys6_DnaBD"/>
</dbReference>
<dbReference type="Pfam" id="PF00172">
    <property type="entry name" value="Zn_clus"/>
    <property type="match status" value="1"/>
</dbReference>
<dbReference type="PROSITE" id="PS00463">
    <property type="entry name" value="ZN2_CY6_FUNGAL_1"/>
    <property type="match status" value="1"/>
</dbReference>
<feature type="region of interest" description="Disordered" evidence="6">
    <location>
        <begin position="1058"/>
        <end position="1082"/>
    </location>
</feature>
<dbReference type="RefSeq" id="XP_013289441.1">
    <property type="nucleotide sequence ID" value="XM_013433987.1"/>
</dbReference>
<evidence type="ECO:0000313" key="8">
    <source>
        <dbReference type="EMBL" id="KIW85633.1"/>
    </source>
</evidence>
<dbReference type="STRING" id="1442368.A0A0D2GX67"/>
<evidence type="ECO:0000256" key="5">
    <source>
        <dbReference type="ARBA" id="ARBA00023242"/>
    </source>
</evidence>
<dbReference type="GO" id="GO:0045944">
    <property type="term" value="P:positive regulation of transcription by RNA polymerase II"/>
    <property type="evidence" value="ECO:0007669"/>
    <property type="project" value="TreeGrafter"/>
</dbReference>
<dbReference type="AlphaFoldDB" id="A0A0D2GX67"/>
<protein>
    <submittedName>
        <fullName evidence="8">Unplaced genomic scaffold supercont1.1, whole genome shotgun sequence</fullName>
    </submittedName>
</protein>
<dbReference type="CDD" id="cd00067">
    <property type="entry name" value="GAL4"/>
    <property type="match status" value="1"/>
</dbReference>
<proteinExistence type="predicted"/>
<dbReference type="GO" id="GO:0005634">
    <property type="term" value="C:nucleus"/>
    <property type="evidence" value="ECO:0007669"/>
    <property type="project" value="UniProtKB-SubCell"/>
</dbReference>
<evidence type="ECO:0000256" key="6">
    <source>
        <dbReference type="SAM" id="MobiDB-lite"/>
    </source>
</evidence>
<dbReference type="PROSITE" id="PS50048">
    <property type="entry name" value="ZN2_CY6_FUNGAL_2"/>
    <property type="match status" value="1"/>
</dbReference>
<dbReference type="Proteomes" id="UP000053029">
    <property type="component" value="Unassembled WGS sequence"/>
</dbReference>
<dbReference type="OrthoDB" id="4132249at2759"/>
<gene>
    <name evidence="8" type="ORF">Z517_01025</name>
</gene>
<dbReference type="PANTHER" id="PTHR37534:SF26">
    <property type="entry name" value="TRANSCRIPTION FACTOR, PUTATIVE-RELATED"/>
    <property type="match status" value="1"/>
</dbReference>
<evidence type="ECO:0000256" key="1">
    <source>
        <dbReference type="ARBA" id="ARBA00004123"/>
    </source>
</evidence>
<dbReference type="GO" id="GO:0000981">
    <property type="term" value="F:DNA-binding transcription factor activity, RNA polymerase II-specific"/>
    <property type="evidence" value="ECO:0007669"/>
    <property type="project" value="InterPro"/>
</dbReference>
<dbReference type="EMBL" id="KN846969">
    <property type="protein sequence ID" value="KIW85633.1"/>
    <property type="molecule type" value="Genomic_DNA"/>
</dbReference>
<feature type="domain" description="Zn(2)-C6 fungal-type" evidence="7">
    <location>
        <begin position="3"/>
        <end position="31"/>
    </location>
</feature>
<dbReference type="InterPro" id="IPR021858">
    <property type="entry name" value="Fun_TF"/>
</dbReference>
<dbReference type="Gene3D" id="4.10.240.10">
    <property type="entry name" value="Zn(2)-C6 fungal-type DNA-binding domain"/>
    <property type="match status" value="1"/>
</dbReference>
<evidence type="ECO:0000256" key="3">
    <source>
        <dbReference type="ARBA" id="ARBA00023125"/>
    </source>
</evidence>
<dbReference type="SMART" id="SM00066">
    <property type="entry name" value="GAL4"/>
    <property type="match status" value="2"/>
</dbReference>
<feature type="compositionally biased region" description="Polar residues" evidence="6">
    <location>
        <begin position="1058"/>
        <end position="1078"/>
    </location>
</feature>
<dbReference type="PANTHER" id="PTHR37534">
    <property type="entry name" value="TRANSCRIPTIONAL ACTIVATOR PROTEIN UGA3"/>
    <property type="match status" value="1"/>
</dbReference>
<name>A0A0D2GX67_9EURO</name>
<evidence type="ECO:0000313" key="9">
    <source>
        <dbReference type="Proteomes" id="UP000053029"/>
    </source>
</evidence>
<dbReference type="HOGENOM" id="CLU_284544_0_0_1"/>
<accession>A0A0D2GX67</accession>
<dbReference type="GeneID" id="25300515"/>
<evidence type="ECO:0000259" key="7">
    <source>
        <dbReference type="PROSITE" id="PS50048"/>
    </source>
</evidence>
<dbReference type="VEuPathDB" id="FungiDB:Z517_01025"/>
<keyword evidence="4" id="KW-0804">Transcription</keyword>
<dbReference type="Pfam" id="PF11951">
    <property type="entry name" value="Fungal_trans_2"/>
    <property type="match status" value="1"/>
</dbReference>
<keyword evidence="9" id="KW-1185">Reference proteome</keyword>
<comment type="subcellular location">
    <subcellularLocation>
        <location evidence="1">Nucleus</location>
    </subcellularLocation>
</comment>
<organism evidence="8 9">
    <name type="scientific">Fonsecaea pedrosoi CBS 271.37</name>
    <dbReference type="NCBI Taxonomy" id="1442368"/>
    <lineage>
        <taxon>Eukaryota</taxon>
        <taxon>Fungi</taxon>
        <taxon>Dikarya</taxon>
        <taxon>Ascomycota</taxon>
        <taxon>Pezizomycotina</taxon>
        <taxon>Eurotiomycetes</taxon>
        <taxon>Chaetothyriomycetidae</taxon>
        <taxon>Chaetothyriales</taxon>
        <taxon>Herpotrichiellaceae</taxon>
        <taxon>Fonsecaea</taxon>
    </lineage>
</organism>
<evidence type="ECO:0000256" key="4">
    <source>
        <dbReference type="ARBA" id="ARBA00023163"/>
    </source>
</evidence>
<sequence>MAGCWTCRLRRKKCDAQRPTCNVCRLLLIPCYGYGPKPGWKDGGPREKEMVAEIRSGVKATTDSLRRARALHALRQKHPLTATDGTPKLLASLEGVTPTWRPTRSDEQLLDEYFDHVFPLQFPFYVASLPERGHGWLRSLMVRCEPLCYAALALVLVYRDPSSHRPDTIRGRPRENEQQRLYGLAVTGLRQHIDRLSEKSVQESLRDGIEVFACVVYLIMLENSRGRLDAWQKHMIASPGMFPYLQAYCLAFPYHRLSALYDEGEQIEEAISQASSTDSSLALVDHVAVEFFSAVFLWFDTLATVSTGCKPQFADICAAAFGSSDSKVRLRKIMGCENWVMVIIRDIAVLDGYRRGGQEGQLRRGEDVCQKYIELKERLQLGLAEPWESYLSLLARGPTDRAAETWLVQATPIVTHVFACAALVYLTVVLSGPNPYLPEIRDAVSRSLKIFSVLPDVRLLHAMLWPFCVTGCMALKDQESLFEDLAVKAGTLTQGPGVWLRALQVMKTCWQIRSEGIQDDPSADWYTAMSTLGSRVLLCRNAKSQTIESCSQCLRAGLKCTYEEKPAKRGRRRRGHAHESTLPYSGSLIRLNSPTSRTSELSPTAPSGNLTEHEFEFDGLAQGIAPDGDCERFNADGQNYPFESQTSDSGTIAVNDDPCMIQDVLLPEDELYRGDDIWNAIDEFFDTLYVVFPILSYASLASRLIIEPAWRAIPEFRTLLLSIRAVNAAGQFRMAPSDTAHLSELITQVEKSRLEYDFADPPTLDSVVVSLFLFTANNVLEKHNRAFLYLDEALSLLEVVGVADEEERHRKAQIEQVLFNTEAATMAIYANQGRRRRARRPREVVDLPLRASHTLSALDESDRVALHLLRRLTEIHLAENAEAFDEIDIESEADMATLFGAVFKRHRYSRIQAADVVVTRQWQLSTKLVANLKMGIGISPRLQKSVEALGLAAMSWICLLGEGELRIVGLGKLSSLAQNIRVLAGRSQCQYILGGLAGAVIKEDHEKIFAPQLAEVVMPLISTVPASLNTRPPYEYQSLESQARTAIQVEPMSGRVFETNSNSWDPSTPNDAEQTYDGNSLDPIDRFIDLS</sequence>
<dbReference type="SUPFAM" id="SSF57701">
    <property type="entry name" value="Zn2/Cys6 DNA-binding domain"/>
    <property type="match status" value="1"/>
</dbReference>
<dbReference type="InterPro" id="IPR036864">
    <property type="entry name" value="Zn2-C6_fun-type_DNA-bd_sf"/>
</dbReference>